<dbReference type="OrthoDB" id="9814202at2"/>
<keyword evidence="5 8" id="KW-1133">Transmembrane helix</keyword>
<accession>A0A4V3FG62</accession>
<feature type="transmembrane region" description="Helical" evidence="8">
    <location>
        <begin position="175"/>
        <end position="195"/>
    </location>
</feature>
<comment type="caution">
    <text evidence="8">Lacks conserved residue(s) required for the propagation of feature annotation.</text>
</comment>
<dbReference type="EMBL" id="SOCA01000002">
    <property type="protein sequence ID" value="TDU73383.1"/>
    <property type="molecule type" value="Genomic_DNA"/>
</dbReference>
<evidence type="ECO:0000256" key="7">
    <source>
        <dbReference type="ARBA" id="ARBA00023177"/>
    </source>
</evidence>
<keyword evidence="7 8" id="KW-0924">Ammonia transport</keyword>
<keyword evidence="3 8" id="KW-0813">Transport</keyword>
<keyword evidence="4 8" id="KW-0812">Transmembrane</keyword>
<protein>
    <recommendedName>
        <fullName evidence="8">Ammonium transporter</fullName>
    </recommendedName>
</protein>
<feature type="transmembrane region" description="Helical" evidence="8">
    <location>
        <begin position="332"/>
        <end position="349"/>
    </location>
</feature>
<name>A0A4V3FG62_9BACT</name>
<evidence type="ECO:0000256" key="1">
    <source>
        <dbReference type="ARBA" id="ARBA00004141"/>
    </source>
</evidence>
<dbReference type="Proteomes" id="UP000295662">
    <property type="component" value="Unassembled WGS sequence"/>
</dbReference>
<feature type="domain" description="Ammonium transporter AmtB-like" evidence="10">
    <location>
        <begin position="135"/>
        <end position="527"/>
    </location>
</feature>
<evidence type="ECO:0000256" key="3">
    <source>
        <dbReference type="ARBA" id="ARBA00022448"/>
    </source>
</evidence>
<evidence type="ECO:0000256" key="2">
    <source>
        <dbReference type="ARBA" id="ARBA00005887"/>
    </source>
</evidence>
<evidence type="ECO:0000256" key="9">
    <source>
        <dbReference type="SAM" id="SignalP"/>
    </source>
</evidence>
<dbReference type="PANTHER" id="PTHR11730">
    <property type="entry name" value="AMMONIUM TRANSPORTER"/>
    <property type="match status" value="1"/>
</dbReference>
<feature type="signal peptide" evidence="9">
    <location>
        <begin position="1"/>
        <end position="21"/>
    </location>
</feature>
<keyword evidence="9" id="KW-0732">Signal</keyword>
<dbReference type="InterPro" id="IPR001905">
    <property type="entry name" value="Ammonium_transpt"/>
</dbReference>
<dbReference type="InterPro" id="IPR029020">
    <property type="entry name" value="Ammonium/urea_transptr"/>
</dbReference>
<feature type="transmembrane region" description="Helical" evidence="8">
    <location>
        <begin position="394"/>
        <end position="414"/>
    </location>
</feature>
<feature type="transmembrane region" description="Helical" evidence="8">
    <location>
        <begin position="215"/>
        <end position="236"/>
    </location>
</feature>
<evidence type="ECO:0000256" key="5">
    <source>
        <dbReference type="ARBA" id="ARBA00022989"/>
    </source>
</evidence>
<evidence type="ECO:0000256" key="4">
    <source>
        <dbReference type="ARBA" id="ARBA00022692"/>
    </source>
</evidence>
<feature type="transmembrane region" description="Helical" evidence="8">
    <location>
        <begin position="134"/>
        <end position="154"/>
    </location>
</feature>
<organism evidence="11 12">
    <name type="scientific">Prosthecobacter fusiformis</name>
    <dbReference type="NCBI Taxonomy" id="48464"/>
    <lineage>
        <taxon>Bacteria</taxon>
        <taxon>Pseudomonadati</taxon>
        <taxon>Verrucomicrobiota</taxon>
        <taxon>Verrucomicrobiia</taxon>
        <taxon>Verrucomicrobiales</taxon>
        <taxon>Verrucomicrobiaceae</taxon>
        <taxon>Prosthecobacter</taxon>
    </lineage>
</organism>
<evidence type="ECO:0000256" key="6">
    <source>
        <dbReference type="ARBA" id="ARBA00023136"/>
    </source>
</evidence>
<dbReference type="GO" id="GO:0097272">
    <property type="term" value="P:ammonium homeostasis"/>
    <property type="evidence" value="ECO:0007669"/>
    <property type="project" value="TreeGrafter"/>
</dbReference>
<evidence type="ECO:0000256" key="8">
    <source>
        <dbReference type="RuleBase" id="RU362002"/>
    </source>
</evidence>
<feature type="transmembrane region" description="Helical" evidence="8">
    <location>
        <begin position="290"/>
        <end position="311"/>
    </location>
</feature>
<keyword evidence="6 8" id="KW-0472">Membrane</keyword>
<reference evidence="11 12" key="1">
    <citation type="submission" date="2019-03" db="EMBL/GenBank/DDBJ databases">
        <title>Genomic Encyclopedia of Archaeal and Bacterial Type Strains, Phase II (KMG-II): from individual species to whole genera.</title>
        <authorList>
            <person name="Goeker M."/>
        </authorList>
    </citation>
    <scope>NUCLEOTIDE SEQUENCE [LARGE SCALE GENOMIC DNA]</scope>
    <source>
        <strain evidence="11 12">ATCC 25309</strain>
    </source>
</reference>
<comment type="similarity">
    <text evidence="2 8">Belongs to the ammonia transporter channel (TC 1.A.11.2) family.</text>
</comment>
<sequence>MNPLRHLSLLAFLLTTTLAFAQDGSVPPSSPPPLEQKLDGILGKLDANDRVNTRLDGILEKLDANDRVADKLDGILEKLTEHEKTLERLAVTPSAPTPIPAGEAATPTTTAAPNVAVAELPAGVAETLQQNINYVWIVITAAMVFFMQAGFVMLEIGACRAKNTINIVMKSFLDFCICAIVFLFVGFAVMFGTSWKGFLGTDGFWLSSFPADHGVWAFWFFQLGFAGVSCTILSGAVAERTKFLGYLIYCALFTALIYPVIGHWAWGSFGGAFGVGGEKGWLEALGFVDYAGSSVVHACGGACSLAGILAVGPRVGRFGKDGTPRLIAGHNIPLVALGVLLLWFGWFGFNAGSSLSGSGIIGRLVVNTTISPSAAGIAAMAAMWFIQGKADVNIAMNGALGGAVAITACCGNVTPGAAVIIGLFGGIITTVATIGLERMQIDDAVGAVPVHLACGWWGTLCVALFDEKGFSIERLGVQALGTLCISVYAFVVCSIIFALIKVIVRTRATEEEQINGLDFSEHSANAYPDFQTTEQA</sequence>
<comment type="subcellular location">
    <subcellularLocation>
        <location evidence="8">Cell membrane</location>
        <topology evidence="8">Multi-pass membrane protein</topology>
    </subcellularLocation>
    <subcellularLocation>
        <location evidence="1">Membrane</location>
        <topology evidence="1">Multi-pass membrane protein</topology>
    </subcellularLocation>
</comment>
<dbReference type="InterPro" id="IPR024041">
    <property type="entry name" value="NH4_transpt_AmtB-like_dom"/>
</dbReference>
<dbReference type="GO" id="GO:0008519">
    <property type="term" value="F:ammonium channel activity"/>
    <property type="evidence" value="ECO:0007669"/>
    <property type="project" value="InterPro"/>
</dbReference>
<dbReference type="SUPFAM" id="SSF111352">
    <property type="entry name" value="Ammonium transporter"/>
    <property type="match status" value="1"/>
</dbReference>
<comment type="caution">
    <text evidence="11">The sequence shown here is derived from an EMBL/GenBank/DDBJ whole genome shotgun (WGS) entry which is preliminary data.</text>
</comment>
<gene>
    <name evidence="11" type="ORF">EI77_01853</name>
</gene>
<dbReference type="InterPro" id="IPR018047">
    <property type="entry name" value="Ammonium_transpt_CS"/>
</dbReference>
<feature type="transmembrane region" description="Helical" evidence="8">
    <location>
        <begin position="477"/>
        <end position="500"/>
    </location>
</feature>
<feature type="transmembrane region" description="Helical" evidence="8">
    <location>
        <begin position="243"/>
        <end position="266"/>
    </location>
</feature>
<evidence type="ECO:0000313" key="12">
    <source>
        <dbReference type="Proteomes" id="UP000295662"/>
    </source>
</evidence>
<dbReference type="Gene3D" id="1.10.3430.10">
    <property type="entry name" value="Ammonium transporter AmtB like domains"/>
    <property type="match status" value="1"/>
</dbReference>
<feature type="transmembrane region" description="Helical" evidence="8">
    <location>
        <begin position="369"/>
        <end position="387"/>
    </location>
</feature>
<feature type="chain" id="PRO_5020345979" description="Ammonium transporter" evidence="9">
    <location>
        <begin position="22"/>
        <end position="536"/>
    </location>
</feature>
<dbReference type="AlphaFoldDB" id="A0A4V3FG62"/>
<proteinExistence type="inferred from homology"/>
<dbReference type="PANTHER" id="PTHR11730:SF6">
    <property type="entry name" value="AMMONIUM TRANSPORTER"/>
    <property type="match status" value="1"/>
</dbReference>
<evidence type="ECO:0000259" key="10">
    <source>
        <dbReference type="Pfam" id="PF00909"/>
    </source>
</evidence>
<dbReference type="Pfam" id="PF00909">
    <property type="entry name" value="Ammonium_transp"/>
    <property type="match status" value="1"/>
</dbReference>
<dbReference type="NCBIfam" id="TIGR00836">
    <property type="entry name" value="amt"/>
    <property type="match status" value="1"/>
</dbReference>
<keyword evidence="12" id="KW-1185">Reference proteome</keyword>
<dbReference type="PROSITE" id="PS01219">
    <property type="entry name" value="AMMONIUM_TRANSP"/>
    <property type="match status" value="1"/>
</dbReference>
<dbReference type="RefSeq" id="WP_133794865.1">
    <property type="nucleotide sequence ID" value="NZ_SOCA01000002.1"/>
</dbReference>
<evidence type="ECO:0000313" key="11">
    <source>
        <dbReference type="EMBL" id="TDU73383.1"/>
    </source>
</evidence>
<dbReference type="GO" id="GO:0005886">
    <property type="term" value="C:plasma membrane"/>
    <property type="evidence" value="ECO:0007669"/>
    <property type="project" value="UniProtKB-SubCell"/>
</dbReference>